<evidence type="ECO:0000256" key="7">
    <source>
        <dbReference type="SAM" id="MobiDB-lite"/>
    </source>
</evidence>
<feature type="compositionally biased region" description="Polar residues" evidence="7">
    <location>
        <begin position="183"/>
        <end position="207"/>
    </location>
</feature>
<dbReference type="PROSITE" id="PS00028">
    <property type="entry name" value="ZINC_FINGER_C2H2_1"/>
    <property type="match status" value="2"/>
</dbReference>
<dbReference type="Gene3D" id="3.30.160.60">
    <property type="entry name" value="Classic Zinc Finger"/>
    <property type="match status" value="3"/>
</dbReference>
<gene>
    <name evidence="9" type="primary">ZNF385C</name>
</gene>
<reference evidence="9" key="4">
    <citation type="submission" date="2025-08" db="UniProtKB">
        <authorList>
            <consortium name="Ensembl"/>
        </authorList>
    </citation>
    <scope>IDENTIFICATION</scope>
</reference>
<feature type="region of interest" description="Disordered" evidence="7">
    <location>
        <begin position="110"/>
        <end position="146"/>
    </location>
</feature>
<dbReference type="GO" id="GO:0008270">
    <property type="term" value="F:zinc ion binding"/>
    <property type="evidence" value="ECO:0007669"/>
    <property type="project" value="UniProtKB-KW"/>
</dbReference>
<evidence type="ECO:0000256" key="3">
    <source>
        <dbReference type="ARBA" id="ARBA00022737"/>
    </source>
</evidence>
<sequence>TNLNPSSGSPIQGSPLLTSLSLPGRQLQSPLDLKHFLPLRVNGSAPFSLFPNFHTTDPIQKAVINHTFGLPQIVKKKQIISCNICHLRFNSTSQAEAHYRGHKHARRLKASDHVKNKQKKQGFHMGRDRHTHRQQEKGKTVPLCDPQAAHVNAEEADAERDPVTFTHISEACLLDTAPPPSPQLSCVPQGSSSFSSKASVPESSSIDSEWAPHPPGEQQSGAGAKEEEAGGKKISKQNLHCAICKVTVNSISQLEAHYSGSKHKLMLEGQCVQPRRRGGKVISSHMNPRPKRHGNKNNATSLSQSHHCHVCNIAVNSESQLKQHLSSRRHKDRLAGKPTKPKFSPYKSPANSLLATKLALQKELSKTLTAGFLTSSLTSATLCTMATNPLTLRHTPAPTSIIQSPLLTPGLFRPAPGPLRASHAPIIFSPY</sequence>
<dbReference type="STRING" id="8005.ENSEEEP00000037411"/>
<accession>A0A4W4GLV0</accession>
<dbReference type="Proteomes" id="UP000314983">
    <property type="component" value="Chromosome 14"/>
</dbReference>
<keyword evidence="3" id="KW-0677">Repeat</keyword>
<dbReference type="Pfam" id="PF12874">
    <property type="entry name" value="zf-met"/>
    <property type="match status" value="3"/>
</dbReference>
<feature type="region of interest" description="Disordered" evidence="7">
    <location>
        <begin position="273"/>
        <end position="302"/>
    </location>
</feature>
<evidence type="ECO:0000256" key="1">
    <source>
        <dbReference type="ARBA" id="ARBA00004123"/>
    </source>
</evidence>
<dbReference type="GO" id="GO:0003676">
    <property type="term" value="F:nucleic acid binding"/>
    <property type="evidence" value="ECO:0007669"/>
    <property type="project" value="InterPro"/>
</dbReference>
<evidence type="ECO:0000256" key="5">
    <source>
        <dbReference type="ARBA" id="ARBA00022833"/>
    </source>
</evidence>
<reference evidence="9" key="5">
    <citation type="submission" date="2025-09" db="UniProtKB">
        <authorList>
            <consortium name="Ensembl"/>
        </authorList>
    </citation>
    <scope>IDENTIFICATION</scope>
</reference>
<dbReference type="InterPro" id="IPR013087">
    <property type="entry name" value="Znf_C2H2_type"/>
</dbReference>
<evidence type="ECO:0000256" key="6">
    <source>
        <dbReference type="ARBA" id="ARBA00023242"/>
    </source>
</evidence>
<dbReference type="GO" id="GO:0005634">
    <property type="term" value="C:nucleus"/>
    <property type="evidence" value="ECO:0007669"/>
    <property type="project" value="UniProtKB-SubCell"/>
</dbReference>
<name>A0A4W4GLV0_ELEEL</name>
<evidence type="ECO:0000259" key="8">
    <source>
        <dbReference type="PROSITE" id="PS00028"/>
    </source>
</evidence>
<dbReference type="SUPFAM" id="SSF57667">
    <property type="entry name" value="beta-beta-alpha zinc fingers"/>
    <property type="match status" value="3"/>
</dbReference>
<keyword evidence="2" id="KW-0479">Metal-binding</keyword>
<keyword evidence="5" id="KW-0862">Zinc</keyword>
<feature type="region of interest" description="Disordered" evidence="7">
    <location>
        <begin position="321"/>
        <end position="348"/>
    </location>
</feature>
<reference evidence="10" key="2">
    <citation type="journal article" date="2017" name="Sci. Adv.">
        <title>A tail of two voltages: Proteomic comparison of the three electric organs of the electric eel.</title>
        <authorList>
            <person name="Traeger L.L."/>
            <person name="Sabat G."/>
            <person name="Barrett-Wilt G.A."/>
            <person name="Wells G.B."/>
            <person name="Sussman M.R."/>
        </authorList>
    </citation>
    <scope>NUCLEOTIDE SEQUENCE [LARGE SCALE GENOMIC DNA]</scope>
</reference>
<dbReference type="Ensembl" id="ENSEEET00000037847.2">
    <property type="protein sequence ID" value="ENSEEEP00000037411.2"/>
    <property type="gene ID" value="ENSEEEG00000017788.2"/>
</dbReference>
<feature type="compositionally biased region" description="Basic and acidic residues" evidence="7">
    <location>
        <begin position="125"/>
        <end position="139"/>
    </location>
</feature>
<dbReference type="AlphaFoldDB" id="A0A4W4GLV0"/>
<dbReference type="InterPro" id="IPR003604">
    <property type="entry name" value="Matrin/U1-like-C_Znf_C2H2"/>
</dbReference>
<feature type="domain" description="C2H2-type" evidence="8">
    <location>
        <begin position="308"/>
        <end position="330"/>
    </location>
</feature>
<comment type="subcellular location">
    <subcellularLocation>
        <location evidence="1">Nucleus</location>
    </subcellularLocation>
</comment>
<dbReference type="InterPro" id="IPR036236">
    <property type="entry name" value="Znf_C2H2_sf"/>
</dbReference>
<dbReference type="GeneTree" id="ENSGT00940000157202"/>
<evidence type="ECO:0000313" key="10">
    <source>
        <dbReference type="Proteomes" id="UP000314983"/>
    </source>
</evidence>
<dbReference type="SMART" id="SM00451">
    <property type="entry name" value="ZnF_U1"/>
    <property type="match status" value="3"/>
</dbReference>
<keyword evidence="6" id="KW-0539">Nucleus</keyword>
<dbReference type="PANTHER" id="PTHR23067:SF6">
    <property type="entry name" value="ZINC FINGER PROTEIN 385C"/>
    <property type="match status" value="1"/>
</dbReference>
<reference evidence="9" key="3">
    <citation type="submission" date="2020-05" db="EMBL/GenBank/DDBJ databases">
        <title>Electrophorus electricus (electric eel) genome, fEleEle1, primary haplotype.</title>
        <authorList>
            <person name="Myers G."/>
            <person name="Meyer A."/>
            <person name="Fedrigo O."/>
            <person name="Formenti G."/>
            <person name="Rhie A."/>
            <person name="Tracey A."/>
            <person name="Sims Y."/>
            <person name="Jarvis E.D."/>
        </authorList>
    </citation>
    <scope>NUCLEOTIDE SEQUENCE [LARGE SCALE GENOMIC DNA]</scope>
</reference>
<protein>
    <recommendedName>
        <fullName evidence="8">C2H2-type domain-containing protein</fullName>
    </recommendedName>
</protein>
<feature type="domain" description="C2H2-type" evidence="8">
    <location>
        <begin position="82"/>
        <end position="104"/>
    </location>
</feature>
<evidence type="ECO:0000313" key="9">
    <source>
        <dbReference type="Ensembl" id="ENSEEEP00000037411.2"/>
    </source>
</evidence>
<dbReference type="InterPro" id="IPR051845">
    <property type="entry name" value="Znf385"/>
</dbReference>
<evidence type="ECO:0000256" key="4">
    <source>
        <dbReference type="ARBA" id="ARBA00022771"/>
    </source>
</evidence>
<dbReference type="PANTHER" id="PTHR23067">
    <property type="entry name" value="DOUBLE-STRANDED RNA-BINDING ZINC FINGER PROTEIN"/>
    <property type="match status" value="1"/>
</dbReference>
<reference evidence="10" key="1">
    <citation type="journal article" date="2014" name="Science">
        <title>Nonhuman genetics. Genomic basis for the convergent evolution of electric organs.</title>
        <authorList>
            <person name="Gallant J.R."/>
            <person name="Traeger L.L."/>
            <person name="Volkening J.D."/>
            <person name="Moffett H."/>
            <person name="Chen P.H."/>
            <person name="Novina C.D."/>
            <person name="Phillips G.N.Jr."/>
            <person name="Anand R."/>
            <person name="Wells G.B."/>
            <person name="Pinch M."/>
            <person name="Guth R."/>
            <person name="Unguez G.A."/>
            <person name="Albert J.S."/>
            <person name="Zakon H.H."/>
            <person name="Samanta M.P."/>
            <person name="Sussman M.R."/>
        </authorList>
    </citation>
    <scope>NUCLEOTIDE SEQUENCE [LARGE SCALE GENOMIC DNA]</scope>
</reference>
<organism evidence="9 10">
    <name type="scientific">Electrophorus electricus</name>
    <name type="common">Electric eel</name>
    <name type="synonym">Gymnotus electricus</name>
    <dbReference type="NCBI Taxonomy" id="8005"/>
    <lineage>
        <taxon>Eukaryota</taxon>
        <taxon>Metazoa</taxon>
        <taxon>Chordata</taxon>
        <taxon>Craniata</taxon>
        <taxon>Vertebrata</taxon>
        <taxon>Euteleostomi</taxon>
        <taxon>Actinopterygii</taxon>
        <taxon>Neopterygii</taxon>
        <taxon>Teleostei</taxon>
        <taxon>Ostariophysi</taxon>
        <taxon>Gymnotiformes</taxon>
        <taxon>Gymnotoidei</taxon>
        <taxon>Gymnotidae</taxon>
        <taxon>Electrophorus</taxon>
    </lineage>
</organism>
<proteinExistence type="predicted"/>
<dbReference type="OMA" id="IDSEWAP"/>
<keyword evidence="4" id="KW-0863">Zinc-finger</keyword>
<keyword evidence="10" id="KW-1185">Reference proteome</keyword>
<feature type="region of interest" description="Disordered" evidence="7">
    <location>
        <begin position="180"/>
        <end position="231"/>
    </location>
</feature>
<evidence type="ECO:0000256" key="2">
    <source>
        <dbReference type="ARBA" id="ARBA00022723"/>
    </source>
</evidence>
<dbReference type="SMART" id="SM00355">
    <property type="entry name" value="ZnF_C2H2"/>
    <property type="match status" value="3"/>
</dbReference>